<accession>A0A4C1WSE5</accession>
<feature type="domain" description="Reverse transcriptase" evidence="1">
    <location>
        <begin position="1"/>
        <end position="170"/>
    </location>
</feature>
<gene>
    <name evidence="2" type="primary">pol</name>
    <name evidence="2" type="ORF">EVAR_43341_1</name>
</gene>
<reference evidence="2 3" key="1">
    <citation type="journal article" date="2019" name="Commun. Biol.">
        <title>The bagworm genome reveals a unique fibroin gene that provides high tensile strength.</title>
        <authorList>
            <person name="Kono N."/>
            <person name="Nakamura H."/>
            <person name="Ohtoshi R."/>
            <person name="Tomita M."/>
            <person name="Numata K."/>
            <person name="Arakawa K."/>
        </authorList>
    </citation>
    <scope>NUCLEOTIDE SEQUENCE [LARGE SCALE GENOMIC DNA]</scope>
</reference>
<organism evidence="2 3">
    <name type="scientific">Eumeta variegata</name>
    <name type="common">Bagworm moth</name>
    <name type="synonym">Eumeta japonica</name>
    <dbReference type="NCBI Taxonomy" id="151549"/>
    <lineage>
        <taxon>Eukaryota</taxon>
        <taxon>Metazoa</taxon>
        <taxon>Ecdysozoa</taxon>
        <taxon>Arthropoda</taxon>
        <taxon>Hexapoda</taxon>
        <taxon>Insecta</taxon>
        <taxon>Pterygota</taxon>
        <taxon>Neoptera</taxon>
        <taxon>Endopterygota</taxon>
        <taxon>Lepidoptera</taxon>
        <taxon>Glossata</taxon>
        <taxon>Ditrysia</taxon>
        <taxon>Tineoidea</taxon>
        <taxon>Psychidae</taxon>
        <taxon>Oiketicinae</taxon>
        <taxon>Eumeta</taxon>
    </lineage>
</organism>
<proteinExistence type="predicted"/>
<dbReference type="AlphaFoldDB" id="A0A4C1WSE5"/>
<evidence type="ECO:0000313" key="2">
    <source>
        <dbReference type="EMBL" id="GBP53055.1"/>
    </source>
</evidence>
<dbReference type="EMBL" id="BGZK01000615">
    <property type="protein sequence ID" value="GBP53055.1"/>
    <property type="molecule type" value="Genomic_DNA"/>
</dbReference>
<keyword evidence="2" id="KW-0548">Nucleotidyltransferase</keyword>
<dbReference type="InterPro" id="IPR000477">
    <property type="entry name" value="RT_dom"/>
</dbReference>
<dbReference type="PANTHER" id="PTHR19446">
    <property type="entry name" value="REVERSE TRANSCRIPTASES"/>
    <property type="match status" value="1"/>
</dbReference>
<comment type="caution">
    <text evidence="2">The sequence shown here is derived from an EMBL/GenBank/DDBJ whole genome shotgun (WGS) entry which is preliminary data.</text>
</comment>
<evidence type="ECO:0000259" key="1">
    <source>
        <dbReference type="PROSITE" id="PS50878"/>
    </source>
</evidence>
<keyword evidence="2" id="KW-0695">RNA-directed DNA polymerase</keyword>
<dbReference type="PROSITE" id="PS50878">
    <property type="entry name" value="RT_POL"/>
    <property type="match status" value="1"/>
</dbReference>
<dbReference type="OrthoDB" id="10065625at2759"/>
<keyword evidence="2" id="KW-0808">Transferase</keyword>
<dbReference type="STRING" id="151549.A0A4C1WSE5"/>
<dbReference type="GO" id="GO:0003964">
    <property type="term" value="F:RNA-directed DNA polymerase activity"/>
    <property type="evidence" value="ECO:0007669"/>
    <property type="project" value="UniProtKB-KW"/>
</dbReference>
<keyword evidence="3" id="KW-1185">Reference proteome</keyword>
<evidence type="ECO:0000313" key="3">
    <source>
        <dbReference type="Proteomes" id="UP000299102"/>
    </source>
</evidence>
<name>A0A4C1WSE5_EUMVA</name>
<dbReference type="Proteomes" id="UP000299102">
    <property type="component" value="Unassembled WGS sequence"/>
</dbReference>
<protein>
    <submittedName>
        <fullName evidence="2">RNA-directed DNA polymerase from mobile element jockey</fullName>
    </submittedName>
</protein>
<dbReference type="Pfam" id="PF00078">
    <property type="entry name" value="RVT_1"/>
    <property type="match status" value="1"/>
</dbReference>
<sequence length="170" mass="19322">MTRLFNGRQGPPTRVEPTADHATVLHIAKLFERITLRRMHRHLTPRREQFGFRSGHLTMLQLVRVLNYMAAEHNRGRRTVGIFLDIEKAFDRVWHPGLLYKLLMNTQIPPALMRAVASFLEGCSFFVAIEDATLDPRPIPAEGPQGSCLSPCLYALYTDDILTIAGQLQD</sequence>